<evidence type="ECO:0000313" key="6">
    <source>
        <dbReference type="Proteomes" id="UP000176532"/>
    </source>
</evidence>
<evidence type="ECO:0000256" key="3">
    <source>
        <dbReference type="ARBA" id="ARBA00023054"/>
    </source>
</evidence>
<name>A0A1F6M8H3_9BACT</name>
<organism evidence="5 6">
    <name type="scientific">Candidatus Magasanikbacteria bacterium RIFCSPHIGHO2_02_FULL_50_9b</name>
    <dbReference type="NCBI Taxonomy" id="1798682"/>
    <lineage>
        <taxon>Bacteria</taxon>
        <taxon>Candidatus Magasanikiibacteriota</taxon>
    </lineage>
</organism>
<proteinExistence type="inferred from homology"/>
<accession>A0A1F6M8H3</accession>
<dbReference type="Proteomes" id="UP000176532">
    <property type="component" value="Unassembled WGS sequence"/>
</dbReference>
<dbReference type="InterPro" id="IPR003798">
    <property type="entry name" value="DNA_recombination_RmuC"/>
</dbReference>
<keyword evidence="3" id="KW-0175">Coiled coil</keyword>
<gene>
    <name evidence="5" type="ORF">A3C15_00740</name>
</gene>
<dbReference type="STRING" id="1798682.A3C15_00740"/>
<evidence type="ECO:0000256" key="4">
    <source>
        <dbReference type="ARBA" id="ARBA00023172"/>
    </source>
</evidence>
<comment type="caution">
    <text evidence="5">The sequence shown here is derived from an EMBL/GenBank/DDBJ whole genome shotgun (WGS) entry which is preliminary data.</text>
</comment>
<evidence type="ECO:0008006" key="7">
    <source>
        <dbReference type="Google" id="ProtNLM"/>
    </source>
</evidence>
<dbReference type="PANTHER" id="PTHR30563:SF0">
    <property type="entry name" value="DNA RECOMBINATION PROTEIN RMUC"/>
    <property type="match status" value="1"/>
</dbReference>
<dbReference type="AlphaFoldDB" id="A0A1F6M8H3"/>
<reference evidence="5 6" key="1">
    <citation type="journal article" date="2016" name="Nat. Commun.">
        <title>Thousands of microbial genomes shed light on interconnected biogeochemical processes in an aquifer system.</title>
        <authorList>
            <person name="Anantharaman K."/>
            <person name="Brown C.T."/>
            <person name="Hug L.A."/>
            <person name="Sharon I."/>
            <person name="Castelle C.J."/>
            <person name="Probst A.J."/>
            <person name="Thomas B.C."/>
            <person name="Singh A."/>
            <person name="Wilkins M.J."/>
            <person name="Karaoz U."/>
            <person name="Brodie E.L."/>
            <person name="Williams K.H."/>
            <person name="Hubbard S.S."/>
            <person name="Banfield J.F."/>
        </authorList>
    </citation>
    <scope>NUCLEOTIDE SEQUENCE [LARGE SCALE GENOMIC DNA]</scope>
</reference>
<dbReference type="Pfam" id="PF02646">
    <property type="entry name" value="RmuC"/>
    <property type="match status" value="1"/>
</dbReference>
<evidence type="ECO:0000313" key="5">
    <source>
        <dbReference type="EMBL" id="OGH67870.1"/>
    </source>
</evidence>
<sequence length="357" mass="40597">MQTTLLFLAIALLSFSLLAALALLYRLHRKTQDAGQSNQMLERQLQHTTTTVLQQLNAMTKQVGERLRDNTQQQQQSQQTIGERLDTAARAYAVVTNKLTQLEEANKRIYDVGKDIASLQEILRSPKLRGAIGELFLGNLLSQILPPDHFIEQHRFQSGEVVDAVVKLRDNMLVPVDAKFPLENFQKMLAASDEEKDAHKKMFVSDVKKHIDKIAKQYILPDEGTLSLALMYIPAENVYYETIVKGIEENDLVHYAHSRNVIPVSPNSLYVYLQTILLGLRGMQIESSAREMMQNLIRLKGDLERFNGDYSLVGKHLTNASRAFDDSRKRLEKFDTKFEKVAQVELTELPQATADQE</sequence>
<dbReference type="GO" id="GO:0006310">
    <property type="term" value="P:DNA recombination"/>
    <property type="evidence" value="ECO:0007669"/>
    <property type="project" value="UniProtKB-KW"/>
</dbReference>
<evidence type="ECO:0000256" key="1">
    <source>
        <dbReference type="ARBA" id="ARBA00003416"/>
    </source>
</evidence>
<keyword evidence="4" id="KW-0233">DNA recombination</keyword>
<dbReference type="EMBL" id="MFQD01000032">
    <property type="protein sequence ID" value="OGH67870.1"/>
    <property type="molecule type" value="Genomic_DNA"/>
</dbReference>
<protein>
    <recommendedName>
        <fullName evidence="7">DNA recombination protein RmuC</fullName>
    </recommendedName>
</protein>
<comment type="function">
    <text evidence="1">Involved in DNA recombination.</text>
</comment>
<comment type="similarity">
    <text evidence="2">Belongs to the RmuC family.</text>
</comment>
<evidence type="ECO:0000256" key="2">
    <source>
        <dbReference type="ARBA" id="ARBA00009840"/>
    </source>
</evidence>
<dbReference type="PANTHER" id="PTHR30563">
    <property type="entry name" value="DNA RECOMBINATION PROTEIN RMUC"/>
    <property type="match status" value="1"/>
</dbReference>